<reference evidence="3" key="1">
    <citation type="submission" date="2017-10" db="EMBL/GenBank/DDBJ databases">
        <title>Rapid genome shrinkage in a self-fertile nematode reveals novel sperm competition proteins.</title>
        <authorList>
            <person name="Yin D."/>
            <person name="Schwarz E.M."/>
            <person name="Thomas C.G."/>
            <person name="Felde R.L."/>
            <person name="Korf I.F."/>
            <person name="Cutter A.D."/>
            <person name="Schartner C.M."/>
            <person name="Ralston E.J."/>
            <person name="Meyer B.J."/>
            <person name="Haag E.S."/>
        </authorList>
    </citation>
    <scope>NUCLEOTIDE SEQUENCE [LARGE SCALE GENOMIC DNA]</scope>
    <source>
        <strain evidence="3">JU1422</strain>
    </source>
</reference>
<dbReference type="Proteomes" id="UP000230233">
    <property type="component" value="Chromosome IV"/>
</dbReference>
<feature type="transmembrane region" description="Helical" evidence="1">
    <location>
        <begin position="43"/>
        <end position="60"/>
    </location>
</feature>
<proteinExistence type="predicted"/>
<dbReference type="AlphaFoldDB" id="A0A2G5U5W6"/>
<keyword evidence="1" id="KW-0812">Transmembrane</keyword>
<name>A0A2G5U5W6_9PELO</name>
<comment type="caution">
    <text evidence="2">The sequence shown here is derived from an EMBL/GenBank/DDBJ whole genome shotgun (WGS) entry which is preliminary data.</text>
</comment>
<keyword evidence="3" id="KW-1185">Reference proteome</keyword>
<keyword evidence="1" id="KW-1133">Transmembrane helix</keyword>
<evidence type="ECO:0000313" key="3">
    <source>
        <dbReference type="Proteomes" id="UP000230233"/>
    </source>
</evidence>
<evidence type="ECO:0000256" key="1">
    <source>
        <dbReference type="SAM" id="Phobius"/>
    </source>
</evidence>
<protein>
    <submittedName>
        <fullName evidence="2">Uncharacterized protein</fullName>
    </submittedName>
</protein>
<dbReference type="EMBL" id="PDUG01000004">
    <property type="protein sequence ID" value="PIC34636.1"/>
    <property type="molecule type" value="Genomic_DNA"/>
</dbReference>
<keyword evidence="1" id="KW-0472">Membrane</keyword>
<organism evidence="2 3">
    <name type="scientific">Caenorhabditis nigoni</name>
    <dbReference type="NCBI Taxonomy" id="1611254"/>
    <lineage>
        <taxon>Eukaryota</taxon>
        <taxon>Metazoa</taxon>
        <taxon>Ecdysozoa</taxon>
        <taxon>Nematoda</taxon>
        <taxon>Chromadorea</taxon>
        <taxon>Rhabditida</taxon>
        <taxon>Rhabditina</taxon>
        <taxon>Rhabditomorpha</taxon>
        <taxon>Rhabditoidea</taxon>
        <taxon>Rhabditidae</taxon>
        <taxon>Peloderinae</taxon>
        <taxon>Caenorhabditis</taxon>
    </lineage>
</organism>
<gene>
    <name evidence="2" type="primary">Cnig_chr_IV.g14231</name>
    <name evidence="2" type="ORF">B9Z55_014231</name>
</gene>
<accession>A0A2G5U5W6</accession>
<evidence type="ECO:0000313" key="2">
    <source>
        <dbReference type="EMBL" id="PIC34636.1"/>
    </source>
</evidence>
<sequence>MIQIGKALNKAFTAAGQPFIGHLLRQTSGEVGLKRMDDEVRSIISFLMALLCVVVLMEIAEAEEDCTSDLATDNAHESMSMVKLVLECHEDQIVYFEFS</sequence>